<feature type="compositionally biased region" description="Low complexity" evidence="1">
    <location>
        <begin position="354"/>
        <end position="374"/>
    </location>
</feature>
<dbReference type="STRING" id="1754190.A0A1Y2CXI2"/>
<protein>
    <recommendedName>
        <fullName evidence="4">Symplekin/Pta1 N-terminal domain-containing protein</fullName>
    </recommendedName>
</protein>
<proteinExistence type="predicted"/>
<keyword evidence="3" id="KW-1185">Reference proteome</keyword>
<feature type="compositionally biased region" description="Low complexity" evidence="1">
    <location>
        <begin position="399"/>
        <end position="431"/>
    </location>
</feature>
<dbReference type="AlphaFoldDB" id="A0A1Y2CXI2"/>
<dbReference type="EMBL" id="MCOG01000095">
    <property type="protein sequence ID" value="ORY51749.1"/>
    <property type="molecule type" value="Genomic_DNA"/>
</dbReference>
<evidence type="ECO:0008006" key="4">
    <source>
        <dbReference type="Google" id="ProtNLM"/>
    </source>
</evidence>
<evidence type="ECO:0000313" key="3">
    <source>
        <dbReference type="Proteomes" id="UP000193920"/>
    </source>
</evidence>
<organism evidence="2 3">
    <name type="scientific">Neocallimastix californiae</name>
    <dbReference type="NCBI Taxonomy" id="1754190"/>
    <lineage>
        <taxon>Eukaryota</taxon>
        <taxon>Fungi</taxon>
        <taxon>Fungi incertae sedis</taxon>
        <taxon>Chytridiomycota</taxon>
        <taxon>Chytridiomycota incertae sedis</taxon>
        <taxon>Neocallimastigomycetes</taxon>
        <taxon>Neocallimastigales</taxon>
        <taxon>Neocallimastigaceae</taxon>
        <taxon>Neocallimastix</taxon>
    </lineage>
</organism>
<gene>
    <name evidence="2" type="ORF">LY90DRAFT_670606</name>
</gene>
<evidence type="ECO:0000256" key="1">
    <source>
        <dbReference type="SAM" id="MobiDB-lite"/>
    </source>
</evidence>
<name>A0A1Y2CXI2_9FUNG</name>
<feature type="region of interest" description="Disordered" evidence="1">
    <location>
        <begin position="348"/>
        <end position="431"/>
    </location>
</feature>
<sequence>MDKNTIENIDSNDSNIKKGNDNRNNDIINGEIKLDDSIITRLALILSDFKNNNTIINKTLNLIETIFKDNPLEYYIYILLEKAQEYDIKIKRILIELVEKLILYTYNKTENGQELSIDNNNQLIANDEKENNIVKEKLNPYLAILIKKINESDPKQRVSLVISFINILQIYPLKINLVCFLQIYINFYNEIHIRRKLQSFTVILCRDNNINNTGNTKIINNDKTIETEIIKIPNSIILFEAINSMASSQKKQIKMILSKDIPNFNEIERNQKQLKVKLNALKQRKQFSSDSNQSDDNEKVLLLNEPMKSEPLPINNVQDLNPNKRLKISLTTSKKIISSIRLEEEKNRIRKKSSNYSQHQQQHQQQQQQQQQIKNKVEKQVQNKSQKQIQHQTKNHLVNKPQPQTQQQQQQYSNKNSNNNNNNNNNKMVNNSKSINNKIKEVLISNDSSTLNENKENKSQNENKFVNNEKNSEIKFTSKKESNSNFSIKKAQSKIPEYTHKNSHTSKKAILRPTSSISYIPKLESNHLTSKIPISSKDYHSKNLTFHKSKNNIDNNINNSEEKELIESFERLDFLPVIRDTSITEDNHKNLSVIYEITKNIKYRKINSQKIDKLIDNILEILFEKDKEEKLNTKLNCILILN</sequence>
<reference evidence="2 3" key="1">
    <citation type="submission" date="2016-08" db="EMBL/GenBank/DDBJ databases">
        <title>A Parts List for Fungal Cellulosomes Revealed by Comparative Genomics.</title>
        <authorList>
            <consortium name="DOE Joint Genome Institute"/>
            <person name="Haitjema C.H."/>
            <person name="Gilmore S.P."/>
            <person name="Henske J.K."/>
            <person name="Solomon K.V."/>
            <person name="De Groot R."/>
            <person name="Kuo A."/>
            <person name="Mondo S.J."/>
            <person name="Salamov A.A."/>
            <person name="Labutti K."/>
            <person name="Zhao Z."/>
            <person name="Chiniquy J."/>
            <person name="Barry K."/>
            <person name="Brewer H.M."/>
            <person name="Purvine S.O."/>
            <person name="Wright A.T."/>
            <person name="Boxma B."/>
            <person name="Van Alen T."/>
            <person name="Hackstein J.H."/>
            <person name="Baker S.E."/>
            <person name="Grigoriev I.V."/>
            <person name="O'Malley M.A."/>
        </authorList>
    </citation>
    <scope>NUCLEOTIDE SEQUENCE [LARGE SCALE GENOMIC DNA]</scope>
    <source>
        <strain evidence="2 3">G1</strain>
    </source>
</reference>
<accession>A0A1Y2CXI2</accession>
<evidence type="ECO:0000313" key="2">
    <source>
        <dbReference type="EMBL" id="ORY51749.1"/>
    </source>
</evidence>
<comment type="caution">
    <text evidence="2">The sequence shown here is derived from an EMBL/GenBank/DDBJ whole genome shotgun (WGS) entry which is preliminary data.</text>
</comment>
<feature type="non-terminal residue" evidence="2">
    <location>
        <position position="642"/>
    </location>
</feature>
<dbReference type="Proteomes" id="UP000193920">
    <property type="component" value="Unassembled WGS sequence"/>
</dbReference>